<reference evidence="2 3" key="1">
    <citation type="journal article" date="2016" name="Proc. Natl. Acad. Sci. U.S.A.">
        <title>Lipid metabolic changes in an early divergent fungus govern the establishment of a mutualistic symbiosis with endobacteria.</title>
        <authorList>
            <person name="Lastovetsky O.A."/>
            <person name="Gaspar M.L."/>
            <person name="Mondo S.J."/>
            <person name="LaButti K.M."/>
            <person name="Sandor L."/>
            <person name="Grigoriev I.V."/>
            <person name="Henry S.A."/>
            <person name="Pawlowska T.E."/>
        </authorList>
    </citation>
    <scope>NUCLEOTIDE SEQUENCE [LARGE SCALE GENOMIC DNA]</scope>
    <source>
        <strain evidence="2 3">ATCC 52813</strain>
    </source>
</reference>
<gene>
    <name evidence="2" type="ORF">RHIMIDRAFT_240173</name>
</gene>
<proteinExistence type="predicted"/>
<dbReference type="AlphaFoldDB" id="A0A2G4SMR8"/>
<evidence type="ECO:0000313" key="2">
    <source>
        <dbReference type="EMBL" id="PHZ10064.1"/>
    </source>
</evidence>
<dbReference type="Proteomes" id="UP000242254">
    <property type="component" value="Unassembled WGS sequence"/>
</dbReference>
<dbReference type="RefSeq" id="XP_023463772.1">
    <property type="nucleotide sequence ID" value="XM_023609322.1"/>
</dbReference>
<name>A0A2G4SMR8_RHIZD</name>
<evidence type="ECO:0000313" key="3">
    <source>
        <dbReference type="Proteomes" id="UP000242254"/>
    </source>
</evidence>
<dbReference type="STRING" id="1340429.A0A2G4SMR8"/>
<dbReference type="EMBL" id="KZ303856">
    <property type="protein sequence ID" value="PHZ10064.1"/>
    <property type="molecule type" value="Genomic_DNA"/>
</dbReference>
<protein>
    <submittedName>
        <fullName evidence="2">Uncharacterized protein</fullName>
    </submittedName>
</protein>
<sequence length="146" mass="16728">MTKNVTEFISGFSHTTDLPAATRPQSFQKRASTPDPQLPSPTKTSRQAATARTFSLPSSNQSFKYLYVPVQRRIPISQLRSRLRRLHINSSRILDIHYPDRHFVALLIRNDYESELRSQLNKLTITVCDEYDPLDPANLRDPACSK</sequence>
<organism evidence="2 3">
    <name type="scientific">Rhizopus microsporus ATCC 52813</name>
    <dbReference type="NCBI Taxonomy" id="1340429"/>
    <lineage>
        <taxon>Eukaryota</taxon>
        <taxon>Fungi</taxon>
        <taxon>Fungi incertae sedis</taxon>
        <taxon>Mucoromycota</taxon>
        <taxon>Mucoromycotina</taxon>
        <taxon>Mucoromycetes</taxon>
        <taxon>Mucorales</taxon>
        <taxon>Mucorineae</taxon>
        <taxon>Rhizopodaceae</taxon>
        <taxon>Rhizopus</taxon>
    </lineage>
</organism>
<dbReference type="GeneID" id="35440312"/>
<evidence type="ECO:0000256" key="1">
    <source>
        <dbReference type="SAM" id="MobiDB-lite"/>
    </source>
</evidence>
<accession>A0A2G4SMR8</accession>
<feature type="compositionally biased region" description="Polar residues" evidence="1">
    <location>
        <begin position="23"/>
        <end position="55"/>
    </location>
</feature>
<feature type="region of interest" description="Disordered" evidence="1">
    <location>
        <begin position="16"/>
        <end position="55"/>
    </location>
</feature>
<keyword evidence="3" id="KW-1185">Reference proteome</keyword>